<dbReference type="GO" id="GO:0051213">
    <property type="term" value="F:dioxygenase activity"/>
    <property type="evidence" value="ECO:0007669"/>
    <property type="project" value="UniProtKB-KW"/>
</dbReference>
<dbReference type="Pfam" id="PF00355">
    <property type="entry name" value="Rieske"/>
    <property type="match status" value="1"/>
</dbReference>
<dbReference type="eggNOG" id="COG4638">
    <property type="taxonomic scope" value="Bacteria"/>
</dbReference>
<dbReference type="HOGENOM" id="CLU_039484_1_2_0"/>
<dbReference type="SUPFAM" id="SSF55961">
    <property type="entry name" value="Bet v1-like"/>
    <property type="match status" value="1"/>
</dbReference>
<gene>
    <name evidence="7" type="primary">hcaE</name>
    <name evidence="7" type="ordered locus">Minf_2332</name>
</gene>
<evidence type="ECO:0000256" key="5">
    <source>
        <dbReference type="ARBA" id="ARBA00023014"/>
    </source>
</evidence>
<keyword evidence="2" id="KW-0479">Metal-binding</keyword>
<dbReference type="GO" id="GO:0005506">
    <property type="term" value="F:iron ion binding"/>
    <property type="evidence" value="ECO:0007669"/>
    <property type="project" value="InterPro"/>
</dbReference>
<proteinExistence type="predicted"/>
<dbReference type="PROSITE" id="PS51296">
    <property type="entry name" value="RIESKE"/>
    <property type="match status" value="1"/>
</dbReference>
<dbReference type="KEGG" id="min:Minf_2332"/>
<name>B3E0F7_METI4</name>
<organism evidence="7 8">
    <name type="scientific">Methylacidiphilum infernorum (isolate V4)</name>
    <name type="common">Methylokorus infernorum (strain V4)</name>
    <dbReference type="NCBI Taxonomy" id="481448"/>
    <lineage>
        <taxon>Bacteria</taxon>
        <taxon>Pseudomonadati</taxon>
        <taxon>Verrucomicrobiota</taxon>
        <taxon>Methylacidiphilae</taxon>
        <taxon>Methylacidiphilales</taxon>
        <taxon>Methylacidiphilaceae</taxon>
        <taxon>Methylacidiphilum (ex Ratnadevi et al. 2023)</taxon>
    </lineage>
</organism>
<evidence type="ECO:0000313" key="8">
    <source>
        <dbReference type="Proteomes" id="UP000009149"/>
    </source>
</evidence>
<evidence type="ECO:0000256" key="3">
    <source>
        <dbReference type="ARBA" id="ARBA00023002"/>
    </source>
</evidence>
<protein>
    <submittedName>
        <fullName evidence="7">Ring-hydroxylating dioxygenase, large terminal subunit</fullName>
    </submittedName>
</protein>
<dbReference type="InterPro" id="IPR017941">
    <property type="entry name" value="Rieske_2Fe-2S"/>
</dbReference>
<keyword evidence="4" id="KW-0408">Iron</keyword>
<dbReference type="CDD" id="cd03469">
    <property type="entry name" value="Rieske_RO_Alpha_N"/>
    <property type="match status" value="1"/>
</dbReference>
<evidence type="ECO:0000256" key="4">
    <source>
        <dbReference type="ARBA" id="ARBA00023004"/>
    </source>
</evidence>
<dbReference type="Proteomes" id="UP000009149">
    <property type="component" value="Chromosome"/>
</dbReference>
<dbReference type="Gene3D" id="3.90.380.10">
    <property type="entry name" value="Naphthalene 1,2-dioxygenase Alpha Subunit, Chain A, domain 1"/>
    <property type="match status" value="1"/>
</dbReference>
<evidence type="ECO:0000259" key="6">
    <source>
        <dbReference type="PROSITE" id="PS51296"/>
    </source>
</evidence>
<feature type="domain" description="Rieske" evidence="6">
    <location>
        <begin position="1"/>
        <end position="100"/>
    </location>
</feature>
<dbReference type="Pfam" id="PF19112">
    <property type="entry name" value="VanA_C"/>
    <property type="match status" value="1"/>
</dbReference>
<accession>B3E0F7</accession>
<dbReference type="Gene3D" id="2.102.10.10">
    <property type="entry name" value="Rieske [2Fe-2S] iron-sulphur domain"/>
    <property type="match status" value="1"/>
</dbReference>
<evidence type="ECO:0000256" key="1">
    <source>
        <dbReference type="ARBA" id="ARBA00022714"/>
    </source>
</evidence>
<reference evidence="7 8" key="1">
    <citation type="journal article" date="2008" name="Biol. Direct">
        <title>Complete genome sequence of the extremely acidophilic methanotroph isolate V4, Methylacidiphilum infernorum, a representative of the bacterial phylum Verrucomicrobia.</title>
        <authorList>
            <person name="Hou S."/>
            <person name="Makarova K.S."/>
            <person name="Saw J.H."/>
            <person name="Senin P."/>
            <person name="Ly B.V."/>
            <person name="Zhou Z."/>
            <person name="Ren Y."/>
            <person name="Wang J."/>
            <person name="Galperin M.Y."/>
            <person name="Omelchenko M.V."/>
            <person name="Wolf Y.I."/>
            <person name="Yutin N."/>
            <person name="Koonin E.V."/>
            <person name="Stott M.B."/>
            <person name="Mountain B.W."/>
            <person name="Crowe M.A."/>
            <person name="Smirnova A.V."/>
            <person name="Dunfield P.F."/>
            <person name="Feng L."/>
            <person name="Wang L."/>
            <person name="Alam M."/>
        </authorList>
    </citation>
    <scope>NUCLEOTIDE SEQUENCE [LARGE SCALE GENOMIC DNA]</scope>
    <source>
        <strain evidence="8">Isolate V4</strain>
    </source>
</reference>
<dbReference type="InterPro" id="IPR044043">
    <property type="entry name" value="VanA_C_cat"/>
</dbReference>
<dbReference type="AlphaFoldDB" id="B3E0F7"/>
<dbReference type="GO" id="GO:0051537">
    <property type="term" value="F:2 iron, 2 sulfur cluster binding"/>
    <property type="evidence" value="ECO:0007669"/>
    <property type="project" value="UniProtKB-KW"/>
</dbReference>
<dbReference type="SUPFAM" id="SSF50022">
    <property type="entry name" value="ISP domain"/>
    <property type="match status" value="1"/>
</dbReference>
<dbReference type="InterPro" id="IPR015881">
    <property type="entry name" value="ARHD_Rieske_2Fe_2S"/>
</dbReference>
<keyword evidence="3" id="KW-0560">Oxidoreductase</keyword>
<dbReference type="PANTHER" id="PTHR21266:SF60">
    <property type="entry name" value="3-KETOSTEROID-9-ALPHA-MONOOXYGENASE, OXYGENASE COMPONENT"/>
    <property type="match status" value="1"/>
</dbReference>
<dbReference type="PANTHER" id="PTHR21266">
    <property type="entry name" value="IRON-SULFUR DOMAIN CONTAINING PROTEIN"/>
    <property type="match status" value="1"/>
</dbReference>
<keyword evidence="7" id="KW-0223">Dioxygenase</keyword>
<keyword evidence="5" id="KW-0411">Iron-sulfur</keyword>
<sequence length="309" mass="35012">MDSEDIPEGQLRSASLLGHDLVLWRGEKGVHAWPDLCLHRGARLSIGKVQGNCLCCPYHGWVYSEEGRCVKIPAHPRVIPPSRAHITPFLSIESYGVVWVSLGAPQGDPFYFPEWKDLSVGKTRTGPYRLNASAPRVLENFLDLAHLPIVHEGILGDLRQPDIPDYHVQQRPGGGWLATDIRLWQPDPDGSGQPQIVSYTYEIIRPLVARFQKTGNGKKYGIYAAVQPINPRESVLWMWNFWYPQDNVTPEGIRIHQERIVAQDRLVVESQRPELLPLDLAAELHLPSDRLSIVYRRWLRELGVSFGTS</sequence>
<keyword evidence="1" id="KW-0001">2Fe-2S</keyword>
<evidence type="ECO:0000313" key="7">
    <source>
        <dbReference type="EMBL" id="ACD84386.1"/>
    </source>
</evidence>
<evidence type="ECO:0000256" key="2">
    <source>
        <dbReference type="ARBA" id="ARBA00022723"/>
    </source>
</evidence>
<dbReference type="InterPro" id="IPR050584">
    <property type="entry name" value="Cholesterol_7-desaturase"/>
</dbReference>
<dbReference type="EMBL" id="CP000975">
    <property type="protein sequence ID" value="ACD84386.1"/>
    <property type="molecule type" value="Genomic_DNA"/>
</dbReference>
<dbReference type="InterPro" id="IPR036922">
    <property type="entry name" value="Rieske_2Fe-2S_sf"/>
</dbReference>
<dbReference type="PROSITE" id="PS00570">
    <property type="entry name" value="RING_HYDROXYL_ALPHA"/>
    <property type="match status" value="1"/>
</dbReference>